<sequence length="185" mass="21426">MAKGKTHDKITIALSPLIVIIFLMINVNLFENKSQIVIVTVLAVSIYLFGGFMFSGDLDIKSMEYYRWGKLKFIWNPYQSMFKHRSIFTHGFLLGPIIRVIYIYIILLIVCGVLYSLRIINLATDEVIKATIEYININKLIFINIGFALFLGSGLHTITDFTYSFIKKKFTNTKGHRKNRRKFIV</sequence>
<accession>A0ABD4RE09</accession>
<feature type="transmembrane region" description="Helical" evidence="1">
    <location>
        <begin position="12"/>
        <end position="30"/>
    </location>
</feature>
<keyword evidence="1" id="KW-0472">Membrane</keyword>
<dbReference type="KEGG" id="cchv:BTM20_07630"/>
<feature type="transmembrane region" description="Helical" evidence="1">
    <location>
        <begin position="140"/>
        <end position="159"/>
    </location>
</feature>
<evidence type="ECO:0000256" key="1">
    <source>
        <dbReference type="SAM" id="Phobius"/>
    </source>
</evidence>
<dbReference type="AlphaFoldDB" id="A0ABD4RE09"/>
<dbReference type="Pfam" id="PF09988">
    <property type="entry name" value="DUF2227"/>
    <property type="match status" value="1"/>
</dbReference>
<gene>
    <name evidence="2" type="ORF">K4H94_00605</name>
</gene>
<dbReference type="PANTHER" id="PTHR39085:SF1">
    <property type="entry name" value="SLL0924 PROTEIN"/>
    <property type="match status" value="1"/>
</dbReference>
<dbReference type="Proteomes" id="UP000775179">
    <property type="component" value="Unassembled WGS sequence"/>
</dbReference>
<dbReference type="EMBL" id="JAIFTX010000001">
    <property type="protein sequence ID" value="MBX7289551.1"/>
    <property type="molecule type" value="Genomic_DNA"/>
</dbReference>
<comment type="caution">
    <text evidence="2">The sequence shown here is derived from an EMBL/GenBank/DDBJ whole genome shotgun (WGS) entry which is preliminary data.</text>
</comment>
<reference evidence="2 3" key="1">
    <citation type="submission" date="2021-08" db="EMBL/GenBank/DDBJ databases">
        <title>Genome sequence analysis of Clostridium chauvoei strains of European origin and evaluation of typing options for outbreak investigations.</title>
        <authorList>
            <person name="Abdel-Glil M."/>
            <person name="Thomas P."/>
            <person name="Seyboldt C."/>
        </authorList>
    </citation>
    <scope>NUCLEOTIDE SEQUENCE [LARGE SCALE GENOMIC DNA]</scope>
    <source>
        <strain evidence="2 3">S0260-09</strain>
    </source>
</reference>
<dbReference type="RefSeq" id="WP_021875726.1">
    <property type="nucleotide sequence ID" value="NZ_CP018624.1"/>
</dbReference>
<keyword evidence="1" id="KW-1133">Transmembrane helix</keyword>
<dbReference type="GeneID" id="66301736"/>
<feature type="transmembrane region" description="Helical" evidence="1">
    <location>
        <begin position="101"/>
        <end position="120"/>
    </location>
</feature>
<name>A0ABD4RE09_9CLOT</name>
<dbReference type="InterPro" id="IPR019250">
    <property type="entry name" value="DUF2227_metal-bd"/>
</dbReference>
<proteinExistence type="predicted"/>
<protein>
    <submittedName>
        <fullName evidence="2">Metal-binding protein</fullName>
    </submittedName>
</protein>
<organism evidence="2 3">
    <name type="scientific">Clostridium chauvoei</name>
    <dbReference type="NCBI Taxonomy" id="46867"/>
    <lineage>
        <taxon>Bacteria</taxon>
        <taxon>Bacillati</taxon>
        <taxon>Bacillota</taxon>
        <taxon>Clostridia</taxon>
        <taxon>Eubacteriales</taxon>
        <taxon>Clostridiaceae</taxon>
        <taxon>Clostridium</taxon>
    </lineage>
</organism>
<dbReference type="PANTHER" id="PTHR39085">
    <property type="entry name" value="SLL0924 PROTEIN"/>
    <property type="match status" value="1"/>
</dbReference>
<evidence type="ECO:0000313" key="3">
    <source>
        <dbReference type="Proteomes" id="UP000775179"/>
    </source>
</evidence>
<evidence type="ECO:0000313" key="2">
    <source>
        <dbReference type="EMBL" id="MBX7289551.1"/>
    </source>
</evidence>
<feature type="transmembrane region" description="Helical" evidence="1">
    <location>
        <begin position="36"/>
        <end position="54"/>
    </location>
</feature>
<keyword evidence="1" id="KW-0812">Transmembrane</keyword>